<feature type="domain" description="Glucose/Sorbosone dehydrogenase" evidence="2">
    <location>
        <begin position="31"/>
        <end position="335"/>
    </location>
</feature>
<proteinExistence type="predicted"/>
<dbReference type="SUPFAM" id="SSF50952">
    <property type="entry name" value="Soluble quinoprotein glucose dehydrogenase"/>
    <property type="match status" value="1"/>
</dbReference>
<dbReference type="InterPro" id="IPR011042">
    <property type="entry name" value="6-blade_b-propeller_TolB-like"/>
</dbReference>
<reference evidence="3 4" key="1">
    <citation type="submission" date="2016-10" db="EMBL/GenBank/DDBJ databases">
        <authorList>
            <person name="de Groot N.N."/>
        </authorList>
    </citation>
    <scope>NUCLEOTIDE SEQUENCE [LARGE SCALE GENOMIC DNA]</scope>
    <source>
        <strain evidence="3 4">DSM 24677</strain>
    </source>
</reference>
<dbReference type="STRING" id="576131.SAMN05444486_102778"/>
<sequence length="340" mass="36791">MKHIFLAALLSLPLSVHAQEIGKITEIASGLNGPWSIGFLPDGEVLVTEKRGKLWRINRDGKRDEITGLPASEEKGQGGLFDVLPARDFAVSGRIFLSYAKAGVGTAVSMARLEGDRLVEVTEIFQMQTDSTGGRHFGGRLAEAADGMLFLTMGDRGDRASAQDPARHNGTIVMIDPGRGTAVFTKGHRNPQGLAFDMGGQLWAHEHGARGGDEINRIEKGKNYGWPIISYGTHYSGAKIGEGTAKDGFEQPVFYWDPSIAPSGLAIHSGKNWPAMAGRFLVGSLKFDHIAVMVAGGSEQVGEIKTRETRRVRDVREGPLGGIWFLSEERGALYRIAPPE</sequence>
<dbReference type="EMBL" id="FNPR01000002">
    <property type="protein sequence ID" value="SDY56155.1"/>
    <property type="molecule type" value="Genomic_DNA"/>
</dbReference>
<dbReference type="Pfam" id="PF07995">
    <property type="entry name" value="GSDH"/>
    <property type="match status" value="1"/>
</dbReference>
<evidence type="ECO:0000256" key="1">
    <source>
        <dbReference type="SAM" id="SignalP"/>
    </source>
</evidence>
<keyword evidence="1" id="KW-0732">Signal</keyword>
<dbReference type="PANTHER" id="PTHR19328">
    <property type="entry name" value="HEDGEHOG-INTERACTING PROTEIN"/>
    <property type="match status" value="1"/>
</dbReference>
<dbReference type="OrthoDB" id="9770043at2"/>
<dbReference type="PANTHER" id="PTHR19328:SF75">
    <property type="entry name" value="ALDOSE SUGAR DEHYDROGENASE YLII"/>
    <property type="match status" value="1"/>
</dbReference>
<dbReference type="GeneID" id="78124838"/>
<dbReference type="RefSeq" id="WP_089891075.1">
    <property type="nucleotide sequence ID" value="NZ_CALJFH010000015.1"/>
</dbReference>
<feature type="signal peptide" evidence="1">
    <location>
        <begin position="1"/>
        <end position="18"/>
    </location>
</feature>
<protein>
    <submittedName>
        <fullName evidence="3">Glucose/arabinose dehydrogenase, beta-propeller fold</fullName>
    </submittedName>
</protein>
<evidence type="ECO:0000313" key="4">
    <source>
        <dbReference type="Proteomes" id="UP000199026"/>
    </source>
</evidence>
<dbReference type="Gene3D" id="2.120.10.30">
    <property type="entry name" value="TolB, C-terminal domain"/>
    <property type="match status" value="1"/>
</dbReference>
<accession>A0A1H3KWY3</accession>
<dbReference type="Proteomes" id="UP000199026">
    <property type="component" value="Unassembled WGS sequence"/>
</dbReference>
<evidence type="ECO:0000313" key="3">
    <source>
        <dbReference type="EMBL" id="SDY56155.1"/>
    </source>
</evidence>
<organism evidence="3 4">
    <name type="scientific">Lentibacter algarum</name>
    <dbReference type="NCBI Taxonomy" id="576131"/>
    <lineage>
        <taxon>Bacteria</taxon>
        <taxon>Pseudomonadati</taxon>
        <taxon>Pseudomonadota</taxon>
        <taxon>Alphaproteobacteria</taxon>
        <taxon>Rhodobacterales</taxon>
        <taxon>Roseobacteraceae</taxon>
        <taxon>Lentibacter</taxon>
    </lineage>
</organism>
<dbReference type="AlphaFoldDB" id="A0A1H3KWY3"/>
<keyword evidence="4" id="KW-1185">Reference proteome</keyword>
<name>A0A1H3KWY3_9RHOB</name>
<feature type="chain" id="PRO_5011736691" evidence="1">
    <location>
        <begin position="19"/>
        <end position="340"/>
    </location>
</feature>
<dbReference type="InterPro" id="IPR011041">
    <property type="entry name" value="Quinoprot_gluc/sorb_DH_b-prop"/>
</dbReference>
<gene>
    <name evidence="3" type="ORF">SAMN05444486_102778</name>
</gene>
<evidence type="ECO:0000259" key="2">
    <source>
        <dbReference type="Pfam" id="PF07995"/>
    </source>
</evidence>
<dbReference type="InterPro" id="IPR012938">
    <property type="entry name" value="Glc/Sorbosone_DH"/>
</dbReference>